<dbReference type="AlphaFoldDB" id="A0AA97AJ47"/>
<sequence length="99" mass="11385">MVESKSQPTDSISTMTRAELETLIAAIVQNKLQQQNSYEMQIQQIKQKLAQPYDTTARSFREIVRENMAKVPAHEWEKVPKDASQRLDAYLYGVPDNQS</sequence>
<accession>A0AA97AJ47</accession>
<reference evidence="1" key="1">
    <citation type="submission" date="2020-05" db="EMBL/GenBank/DDBJ databases">
        <authorList>
            <person name="Zhu T."/>
            <person name="Keshari N."/>
            <person name="Lu X."/>
        </authorList>
    </citation>
    <scope>NUCLEOTIDE SEQUENCE</scope>
    <source>
        <strain evidence="1">NK1-12</strain>
    </source>
</reference>
<protein>
    <submittedName>
        <fullName evidence="1">Uncharacterized protein</fullName>
    </submittedName>
</protein>
<evidence type="ECO:0000313" key="1">
    <source>
        <dbReference type="EMBL" id="WNZ26249.1"/>
    </source>
</evidence>
<proteinExistence type="predicted"/>
<dbReference type="RefSeq" id="WP_316432487.1">
    <property type="nucleotide sequence ID" value="NZ_CP053586.1"/>
</dbReference>
<dbReference type="EMBL" id="CP053586">
    <property type="protein sequence ID" value="WNZ26249.1"/>
    <property type="molecule type" value="Genomic_DNA"/>
</dbReference>
<gene>
    <name evidence="1" type="ORF">HJG54_27800</name>
</gene>
<name>A0AA97AJ47_9CYAN</name>
<organism evidence="1">
    <name type="scientific">Leptolyngbya sp. NK1-12</name>
    <dbReference type="NCBI Taxonomy" id="2547451"/>
    <lineage>
        <taxon>Bacteria</taxon>
        <taxon>Bacillati</taxon>
        <taxon>Cyanobacteriota</taxon>
        <taxon>Cyanophyceae</taxon>
        <taxon>Leptolyngbyales</taxon>
        <taxon>Leptolyngbyaceae</taxon>
        <taxon>Leptolyngbya group</taxon>
        <taxon>Leptolyngbya</taxon>
    </lineage>
</organism>